<comment type="caution">
    <text evidence="4">The sequence shown here is derived from an EMBL/GenBank/DDBJ whole genome shotgun (WGS) entry which is preliminary data.</text>
</comment>
<feature type="domain" description="GST C-terminal" evidence="3">
    <location>
        <begin position="510"/>
        <end position="651"/>
    </location>
</feature>
<dbReference type="FunFam" id="1.20.1050.10:FF:000051">
    <property type="entry name" value="Glutathione S-transferase"/>
    <property type="match status" value="1"/>
</dbReference>
<evidence type="ECO:0000259" key="3">
    <source>
        <dbReference type="PROSITE" id="PS50405"/>
    </source>
</evidence>
<dbReference type="GO" id="GO:0008195">
    <property type="term" value="F:phosphatidate phosphatase activity"/>
    <property type="evidence" value="ECO:0007669"/>
    <property type="project" value="InterPro"/>
</dbReference>
<dbReference type="InterPro" id="IPR004046">
    <property type="entry name" value="GST_C"/>
</dbReference>
<dbReference type="SUPFAM" id="SSF47616">
    <property type="entry name" value="GST C-terminal domain-like"/>
    <property type="match status" value="1"/>
</dbReference>
<dbReference type="InterPro" id="IPR036249">
    <property type="entry name" value="Thioredoxin-like_sf"/>
</dbReference>
<accession>A0AAN6NA59</accession>
<dbReference type="SUPFAM" id="SSF52833">
    <property type="entry name" value="Thioredoxin-like"/>
    <property type="match status" value="1"/>
</dbReference>
<dbReference type="PANTHER" id="PTHR28208:SF1">
    <property type="entry name" value="FILAMENT ORGANIZATION PROTEIN APP1-LIKE, PUTATIVE (AFU_ORTHOLOGUE AFUA_1G06650)-RELATED"/>
    <property type="match status" value="1"/>
</dbReference>
<dbReference type="EMBL" id="MU853785">
    <property type="protein sequence ID" value="KAK3941279.1"/>
    <property type="molecule type" value="Genomic_DNA"/>
</dbReference>
<dbReference type="Gene3D" id="1.20.1050.10">
    <property type="match status" value="1"/>
</dbReference>
<keyword evidence="5" id="KW-1185">Reference proteome</keyword>
<dbReference type="GO" id="GO:0030479">
    <property type="term" value="C:actin cortical patch"/>
    <property type="evidence" value="ECO:0007669"/>
    <property type="project" value="TreeGrafter"/>
</dbReference>
<name>A0AAN6NA59_9PEZI</name>
<dbReference type="PANTHER" id="PTHR28208">
    <property type="entry name" value="PHOSPHATIDATE PHOSPHATASE APP1"/>
    <property type="match status" value="1"/>
</dbReference>
<dbReference type="Pfam" id="PF09949">
    <property type="entry name" value="APP1_cat"/>
    <property type="match status" value="1"/>
</dbReference>
<dbReference type="InterPro" id="IPR036282">
    <property type="entry name" value="Glutathione-S-Trfase_C_sf"/>
</dbReference>
<dbReference type="InterPro" id="IPR019236">
    <property type="entry name" value="APP1_cat"/>
</dbReference>
<dbReference type="CDD" id="cd03192">
    <property type="entry name" value="GST_C_Sigma_like"/>
    <property type="match status" value="1"/>
</dbReference>
<dbReference type="Gene3D" id="3.40.30.10">
    <property type="entry name" value="Glutaredoxin"/>
    <property type="match status" value="1"/>
</dbReference>
<organism evidence="4 5">
    <name type="scientific">Diplogelasinospora grovesii</name>
    <dbReference type="NCBI Taxonomy" id="303347"/>
    <lineage>
        <taxon>Eukaryota</taxon>
        <taxon>Fungi</taxon>
        <taxon>Dikarya</taxon>
        <taxon>Ascomycota</taxon>
        <taxon>Pezizomycotina</taxon>
        <taxon>Sordariomycetes</taxon>
        <taxon>Sordariomycetidae</taxon>
        <taxon>Sordariales</taxon>
        <taxon>Diplogelasinosporaceae</taxon>
        <taxon>Diplogelasinospora</taxon>
    </lineage>
</organism>
<dbReference type="PROSITE" id="PS50405">
    <property type="entry name" value="GST_CTER"/>
    <property type="match status" value="1"/>
</dbReference>
<dbReference type="InterPro" id="IPR004045">
    <property type="entry name" value="Glutathione_S-Trfase_N"/>
</dbReference>
<gene>
    <name evidence="4" type="ORF">QBC46DRAFT_259085</name>
</gene>
<evidence type="ECO:0000313" key="5">
    <source>
        <dbReference type="Proteomes" id="UP001303473"/>
    </source>
</evidence>
<dbReference type="Proteomes" id="UP001303473">
    <property type="component" value="Unassembled WGS sequence"/>
</dbReference>
<reference evidence="5" key="1">
    <citation type="journal article" date="2023" name="Mol. Phylogenet. Evol.">
        <title>Genome-scale phylogeny and comparative genomics of the fungal order Sordariales.</title>
        <authorList>
            <person name="Hensen N."/>
            <person name="Bonometti L."/>
            <person name="Westerberg I."/>
            <person name="Brannstrom I.O."/>
            <person name="Guillou S."/>
            <person name="Cros-Aarteil S."/>
            <person name="Calhoun S."/>
            <person name="Haridas S."/>
            <person name="Kuo A."/>
            <person name="Mondo S."/>
            <person name="Pangilinan J."/>
            <person name="Riley R."/>
            <person name="LaButti K."/>
            <person name="Andreopoulos B."/>
            <person name="Lipzen A."/>
            <person name="Chen C."/>
            <person name="Yan M."/>
            <person name="Daum C."/>
            <person name="Ng V."/>
            <person name="Clum A."/>
            <person name="Steindorff A."/>
            <person name="Ohm R.A."/>
            <person name="Martin F."/>
            <person name="Silar P."/>
            <person name="Natvig D.O."/>
            <person name="Lalanne C."/>
            <person name="Gautier V."/>
            <person name="Ament-Velasquez S.L."/>
            <person name="Kruys A."/>
            <person name="Hutchinson M.I."/>
            <person name="Powell A.J."/>
            <person name="Barry K."/>
            <person name="Miller A.N."/>
            <person name="Grigoriev I.V."/>
            <person name="Debuchy R."/>
            <person name="Gladieux P."/>
            <person name="Hiltunen Thoren M."/>
            <person name="Johannesson H."/>
        </authorList>
    </citation>
    <scope>NUCLEOTIDE SEQUENCE [LARGE SCALE GENOMIC DNA]</scope>
    <source>
        <strain evidence="5">CBS 340.73</strain>
    </source>
</reference>
<dbReference type="InterPro" id="IPR052935">
    <property type="entry name" value="Mg2+_PAP"/>
</dbReference>
<proteinExistence type="predicted"/>
<dbReference type="Pfam" id="PF14497">
    <property type="entry name" value="GST_C_3"/>
    <property type="match status" value="1"/>
</dbReference>
<feature type="region of interest" description="Disordered" evidence="1">
    <location>
        <begin position="1"/>
        <end position="32"/>
    </location>
</feature>
<dbReference type="AlphaFoldDB" id="A0AAN6NA59"/>
<evidence type="ECO:0000256" key="1">
    <source>
        <dbReference type="SAM" id="MobiDB-lite"/>
    </source>
</evidence>
<dbReference type="InterPro" id="IPR010987">
    <property type="entry name" value="Glutathione-S-Trfase_C-like"/>
</dbReference>
<evidence type="ECO:0000259" key="2">
    <source>
        <dbReference type="PROSITE" id="PS50404"/>
    </source>
</evidence>
<evidence type="ECO:0000313" key="4">
    <source>
        <dbReference type="EMBL" id="KAK3941279.1"/>
    </source>
</evidence>
<dbReference type="PROSITE" id="PS50404">
    <property type="entry name" value="GST_NTER"/>
    <property type="match status" value="1"/>
</dbReference>
<sequence length="665" mass="73416">MSSSSSAASRDAVQLPNQTELPSPSVKERPGQSKIRDVLSYLGPLNPFPHKVTKDDVVWLMDNVAFRGAGGTWQGEFVAATFVGKPSCNLVDVVGDIAEKLHFAKGAQEEATIERRIVPFVMGVSPGSQVRVNFNAAAGLKLGPGGRNGISSDIRSLPGSLGGSVMSSTAEVPTGTKGLLEMKTMFAEPEGWAVISDIDDTIKITMTSDPLGILRSTFVSDPTPVAGMPEFYKRIQGRIGATSPFFYLSASPYNLYPFLRAFRDASWTTIPGLLSNLTLGTQEYKVDRMKKINSWLPKRKMICIGDSTQRDPESYGEIYRTFPGWVHVILIRKVSDVDPQAKNDDNRFEDAFKGVPKSVWHVFEEPSECLQIIDSIVPSTVDGSLHPFSQRLFGFAMATSTSSAAVKRQRSSKDVPYHLIYWPGLPGRGEHIRLALEEAGAEYTDTAHIPGAVNEVLAHVKGEIPDDGINIPSFAPPILQHGALVISQTPNILLYLGTRLGLAPSTEGDDPDGLYRINSLTLTALDGLSNEPHDCHHPISTELYYEDQKEESKRKAQEYVKTRLPKFLGYFERVLGSKASGDGPWLYGGRLTYADLVLFQCVDGVKFQFPRAMAKLEREGNYPKVFALYAAVKERPKVKAYLESPRRQKYSNGIYRYYEELDFEG</sequence>
<protein>
    <submittedName>
        <fullName evidence="4">Uncharacterized protein</fullName>
    </submittedName>
</protein>
<feature type="domain" description="GST N-terminal" evidence="2">
    <location>
        <begin position="416"/>
        <end position="504"/>
    </location>
</feature>